<dbReference type="EMBL" id="AE009439">
    <property type="protein sequence ID" value="AAM01538.1"/>
    <property type="molecule type" value="Genomic_DNA"/>
</dbReference>
<dbReference type="AlphaFoldDB" id="Q8TYH6"/>
<evidence type="ECO:0000256" key="2">
    <source>
        <dbReference type="ARBA" id="ARBA00022723"/>
    </source>
</evidence>
<dbReference type="InterPro" id="IPR017896">
    <property type="entry name" value="4Fe4S_Fe-S-bd"/>
</dbReference>
<dbReference type="Gene3D" id="3.30.70.3270">
    <property type="match status" value="2"/>
</dbReference>
<dbReference type="PaxDb" id="190192-MK0323"/>
<dbReference type="Pfam" id="PF14697">
    <property type="entry name" value="Fer4_21"/>
    <property type="match status" value="1"/>
</dbReference>
<dbReference type="Proteomes" id="UP000001826">
    <property type="component" value="Chromosome"/>
</dbReference>
<keyword evidence="2" id="KW-0479">Metal-binding</keyword>
<dbReference type="PROSITE" id="PS00198">
    <property type="entry name" value="4FE4S_FER_1"/>
    <property type="match status" value="2"/>
</dbReference>
<keyword evidence="1" id="KW-0004">4Fe-4S</keyword>
<dbReference type="SUPFAM" id="SSF54862">
    <property type="entry name" value="4Fe-4S ferredoxins"/>
    <property type="match status" value="1"/>
</dbReference>
<keyword evidence="4" id="KW-0411">Iron-sulfur</keyword>
<dbReference type="KEGG" id="mka:MK0323"/>
<dbReference type="InterPro" id="IPR017900">
    <property type="entry name" value="4Fe4S_Fe_S_CS"/>
</dbReference>
<evidence type="ECO:0000313" key="7">
    <source>
        <dbReference type="Proteomes" id="UP000001826"/>
    </source>
</evidence>
<keyword evidence="3" id="KW-0408">Iron</keyword>
<dbReference type="PANTHER" id="PTHR24960:SF79">
    <property type="entry name" value="PHOTOSYSTEM I IRON-SULFUR CENTER"/>
    <property type="match status" value="1"/>
</dbReference>
<dbReference type="EnsemblBacteria" id="AAM01538">
    <property type="protein sequence ID" value="AAM01538"/>
    <property type="gene ID" value="MK0323"/>
</dbReference>
<feature type="domain" description="4Fe-4S ferredoxin-type" evidence="5">
    <location>
        <begin position="67"/>
        <end position="96"/>
    </location>
</feature>
<evidence type="ECO:0000256" key="1">
    <source>
        <dbReference type="ARBA" id="ARBA00022485"/>
    </source>
</evidence>
<gene>
    <name evidence="6" type="primary">fwd_F2</name>
    <name evidence="6" type="ordered locus">MK0323</name>
</gene>
<feature type="domain" description="4Fe-4S ferredoxin-type" evidence="5">
    <location>
        <begin position="99"/>
        <end position="128"/>
    </location>
</feature>
<name>Q8TYH6_METKA</name>
<dbReference type="GO" id="GO:0016491">
    <property type="term" value="F:oxidoreductase activity"/>
    <property type="evidence" value="ECO:0007669"/>
    <property type="project" value="UniProtKB-ARBA"/>
</dbReference>
<dbReference type="GO" id="GO:0046872">
    <property type="term" value="F:metal ion binding"/>
    <property type="evidence" value="ECO:0007669"/>
    <property type="project" value="UniProtKB-KW"/>
</dbReference>
<dbReference type="STRING" id="190192.MK0323"/>
<dbReference type="GO" id="GO:0051539">
    <property type="term" value="F:4 iron, 4 sulfur cluster binding"/>
    <property type="evidence" value="ECO:0007669"/>
    <property type="project" value="UniProtKB-KW"/>
</dbReference>
<evidence type="ECO:0000256" key="4">
    <source>
        <dbReference type="ARBA" id="ARBA00023014"/>
    </source>
</evidence>
<dbReference type="InterPro" id="IPR050157">
    <property type="entry name" value="PSI_iron-sulfur_center"/>
</dbReference>
<sequence>MRAGLFRERDHRRDPFRRCAQGRRPTRHRLGDVRAVRYLRLRVPVRRDHLLIDGEPVTERGVPKLPKNVEVDEDRCVYCGVCMRTCPVDAIQVTKPYQGHIEIDDEECVGCGLCVEICPCNALEFGRDGTAEKTRIVVNLDRVLGPTEKE</sequence>
<accession>Q8TYH6</accession>
<protein>
    <submittedName>
        <fullName evidence="6">Probable formylmethanofuran dehydrogenase subunit F, ferredoxin containing</fullName>
    </submittedName>
</protein>
<keyword evidence="7" id="KW-1185">Reference proteome</keyword>
<evidence type="ECO:0000259" key="5">
    <source>
        <dbReference type="PROSITE" id="PS51379"/>
    </source>
</evidence>
<evidence type="ECO:0000256" key="3">
    <source>
        <dbReference type="ARBA" id="ARBA00023004"/>
    </source>
</evidence>
<organism evidence="6 7">
    <name type="scientific">Methanopyrus kandleri (strain AV19 / DSM 6324 / JCM 9639 / NBRC 100938)</name>
    <dbReference type="NCBI Taxonomy" id="190192"/>
    <lineage>
        <taxon>Archaea</taxon>
        <taxon>Methanobacteriati</taxon>
        <taxon>Methanobacteriota</taxon>
        <taxon>Methanomada group</taxon>
        <taxon>Methanopyri</taxon>
        <taxon>Methanopyrales</taxon>
        <taxon>Methanopyraceae</taxon>
        <taxon>Methanopyrus</taxon>
    </lineage>
</organism>
<dbReference type="PROSITE" id="PS51379">
    <property type="entry name" value="4FE4S_FER_2"/>
    <property type="match status" value="2"/>
</dbReference>
<reference evidence="6 7" key="1">
    <citation type="journal article" date="2002" name="Proc. Natl. Acad. Sci. U.S.A.">
        <title>The complete genome of hyperthermophile Methanopyrus kandleri AV19 and monophyly of archaeal methanogens.</title>
        <authorList>
            <person name="Slesarev A.I."/>
            <person name="Mezhevaya K.V."/>
            <person name="Makarova K.S."/>
            <person name="Polushin N.N."/>
            <person name="Shcherbinina O.V."/>
            <person name="Shakhova V.V."/>
            <person name="Belova G.I."/>
            <person name="Aravind L."/>
            <person name="Natale D.A."/>
            <person name="Rogozin I.B."/>
            <person name="Tatusov R.L."/>
            <person name="Wolf Y.I."/>
            <person name="Stetter K.O."/>
            <person name="Malykh A.G."/>
            <person name="Koonin E.V."/>
            <person name="Kozyavkin S.A."/>
        </authorList>
    </citation>
    <scope>NUCLEOTIDE SEQUENCE [LARGE SCALE GENOMIC DNA]</scope>
    <source>
        <strain evidence="7">AV19 / DSM 6324 / JCM 9639 / NBRC 100938</strain>
    </source>
</reference>
<dbReference type="PANTHER" id="PTHR24960">
    <property type="entry name" value="PHOTOSYSTEM I IRON-SULFUR CENTER-RELATED"/>
    <property type="match status" value="1"/>
</dbReference>
<evidence type="ECO:0000313" key="6">
    <source>
        <dbReference type="EMBL" id="AAM01538.1"/>
    </source>
</evidence>
<dbReference type="HOGENOM" id="CLU_1736429_0_0_2"/>
<dbReference type="InParanoid" id="Q8TYH6"/>
<proteinExistence type="predicted"/>